<dbReference type="EMBL" id="VJMH01000029">
    <property type="protein sequence ID" value="KAF0720131.1"/>
    <property type="molecule type" value="Genomic_DNA"/>
</dbReference>
<proteinExistence type="predicted"/>
<dbReference type="GO" id="GO:0005615">
    <property type="term" value="C:extracellular space"/>
    <property type="evidence" value="ECO:0007669"/>
    <property type="project" value="TreeGrafter"/>
</dbReference>
<organism evidence="9 10">
    <name type="scientific">Aphanomyces stellatus</name>
    <dbReference type="NCBI Taxonomy" id="120398"/>
    <lineage>
        <taxon>Eukaryota</taxon>
        <taxon>Sar</taxon>
        <taxon>Stramenopiles</taxon>
        <taxon>Oomycota</taxon>
        <taxon>Saprolegniomycetes</taxon>
        <taxon>Saprolegniales</taxon>
        <taxon>Verrucalvaceae</taxon>
        <taxon>Aphanomyces</taxon>
    </lineage>
</organism>
<dbReference type="Proteomes" id="UP000332933">
    <property type="component" value="Unassembled WGS sequence"/>
</dbReference>
<keyword evidence="6" id="KW-0472">Membrane</keyword>
<keyword evidence="3" id="KW-1015">Disulfide bond</keyword>
<keyword evidence="6" id="KW-1133">Transmembrane helix</keyword>
<feature type="region of interest" description="Disordered" evidence="5">
    <location>
        <begin position="292"/>
        <end position="315"/>
    </location>
</feature>
<protein>
    <submittedName>
        <fullName evidence="9">Aste57867_543 protein</fullName>
    </submittedName>
</protein>
<feature type="transmembrane region" description="Helical" evidence="6">
    <location>
        <begin position="88"/>
        <end position="107"/>
    </location>
</feature>
<dbReference type="EMBL" id="CAADRA010000029">
    <property type="protein sequence ID" value="VFT77768.1"/>
    <property type="molecule type" value="Genomic_DNA"/>
</dbReference>
<sequence>MKVAPTTGGTPTTDATACPGAPAPTSESSFTRRLSGLTGMSELEWYVALRRPILVLVFVFHGLSSLNFGVLALLLLTATPYETQCFRLFYPRVCGVIYTLVACLHLSPFVRPLLPSLPAHIHASTHLFGIRHRHLWYRCLAKLSIPPHIGPVVVRTFRVLCQTWVAYDMARLLVDRQAAGAYAFILVVNCLATSWMVLLKYTGLQKTMLFFFQSFLAFLLSSGFPLFAFIFPVLHYKFENSGNAAHDLAWLTRTMSSTHFLVISQPYQLVLNVGLSGLNYVALQNVATRLTGGRRHRRPGPTSLSIHPHGGGQHHSTVMYSSAWSSRLSISHPAAPRSNTTRKWSSRLSVAARVSSQRFSDGMHTIVTGIHQLQIDHEHRRFLRLIFALDLTWSVVVFAVSVSAQYFRTPCPPHCVLDSAPWFSTSCNCLYARVDCRATISSIDAISALDANTLGTNVVMLHTRYCDLPHGLPATVLAPYQSIYGLVLEFTGMQDWDIAGTDLPDSLMLVEIRYSHLTSVPLVLQSPGPLWNALFLVGAPVGDIPPSIFQRWANLSSLWLSETNMTTFPPAILHMPWLDTLAVDGNHLTTIPDGLETLPYLTTLYLDRNNISTFPTTLVQTKPSLQVFLNQNPITAIPPSLVTWLGQNVDVASTPFCSMPPGATAPAAACTPDCSPACARPHWGNYLCDVGCNTTVCAFDNGDCTDDP</sequence>
<evidence type="ECO:0000259" key="7">
    <source>
        <dbReference type="SMART" id="SM00004"/>
    </source>
</evidence>
<evidence type="ECO:0000256" key="4">
    <source>
        <dbReference type="ARBA" id="ARBA00023180"/>
    </source>
</evidence>
<keyword evidence="1" id="KW-0732">Signal</keyword>
<keyword evidence="2" id="KW-0677">Repeat</keyword>
<dbReference type="PANTHER" id="PTHR24373:SF398">
    <property type="entry name" value="LEUCINE-RICH REPEAT-CONTAINING G-PROTEIN COUPLED RECEPTOR 6"/>
    <property type="match status" value="1"/>
</dbReference>
<dbReference type="OrthoDB" id="76036at2759"/>
<keyword evidence="6" id="KW-0812">Transmembrane</keyword>
<gene>
    <name evidence="9" type="primary">Aste57867_543</name>
    <name evidence="8" type="ORF">As57867_000542</name>
    <name evidence="9" type="ORF">ASTE57867_543</name>
</gene>
<keyword evidence="4" id="KW-0325">Glycoprotein</keyword>
<dbReference type="PANTHER" id="PTHR24373">
    <property type="entry name" value="SLIT RELATED LEUCINE-RICH REPEAT NEURONAL PROTEIN"/>
    <property type="match status" value="1"/>
</dbReference>
<dbReference type="InterPro" id="IPR050328">
    <property type="entry name" value="Dev_Immune_Receptor"/>
</dbReference>
<evidence type="ECO:0000313" key="8">
    <source>
        <dbReference type="EMBL" id="KAF0720131.1"/>
    </source>
</evidence>
<evidence type="ECO:0000256" key="5">
    <source>
        <dbReference type="SAM" id="MobiDB-lite"/>
    </source>
</evidence>
<reference evidence="8" key="2">
    <citation type="submission" date="2019-06" db="EMBL/GenBank/DDBJ databases">
        <title>Genomics analysis of Aphanomyces spp. identifies a new class of oomycete effector associated with host adaptation.</title>
        <authorList>
            <person name="Gaulin E."/>
        </authorList>
    </citation>
    <scope>NUCLEOTIDE SEQUENCE</scope>
    <source>
        <strain evidence="8">CBS 578.67</strain>
    </source>
</reference>
<dbReference type="InterPro" id="IPR032675">
    <property type="entry name" value="LRR_dom_sf"/>
</dbReference>
<dbReference type="Gene3D" id="3.80.10.10">
    <property type="entry name" value="Ribonuclease Inhibitor"/>
    <property type="match status" value="1"/>
</dbReference>
<dbReference type="SMART" id="SM00004">
    <property type="entry name" value="NL"/>
    <property type="match status" value="1"/>
</dbReference>
<feature type="compositionally biased region" description="Low complexity" evidence="5">
    <location>
        <begin position="1"/>
        <end position="25"/>
    </location>
</feature>
<feature type="domain" description="LNR" evidence="7">
    <location>
        <begin position="663"/>
        <end position="705"/>
    </location>
</feature>
<evidence type="ECO:0000256" key="3">
    <source>
        <dbReference type="ARBA" id="ARBA00023157"/>
    </source>
</evidence>
<dbReference type="Gene3D" id="3.30.300.320">
    <property type="match status" value="1"/>
</dbReference>
<evidence type="ECO:0000256" key="1">
    <source>
        <dbReference type="ARBA" id="ARBA00022729"/>
    </source>
</evidence>
<reference evidence="9 10" key="1">
    <citation type="submission" date="2019-03" db="EMBL/GenBank/DDBJ databases">
        <authorList>
            <person name="Gaulin E."/>
            <person name="Dumas B."/>
        </authorList>
    </citation>
    <scope>NUCLEOTIDE SEQUENCE [LARGE SCALE GENOMIC DNA]</scope>
    <source>
        <strain evidence="9">CBS 568.67</strain>
    </source>
</reference>
<evidence type="ECO:0000256" key="6">
    <source>
        <dbReference type="SAM" id="Phobius"/>
    </source>
</evidence>
<feature type="transmembrane region" description="Helical" evidence="6">
    <location>
        <begin position="382"/>
        <end position="407"/>
    </location>
</feature>
<accession>A0A485K386</accession>
<evidence type="ECO:0000256" key="2">
    <source>
        <dbReference type="ARBA" id="ARBA00022737"/>
    </source>
</evidence>
<evidence type="ECO:0000313" key="9">
    <source>
        <dbReference type="EMBL" id="VFT77768.1"/>
    </source>
</evidence>
<feature type="transmembrane region" description="Helical" evidence="6">
    <location>
        <begin position="179"/>
        <end position="198"/>
    </location>
</feature>
<dbReference type="Pfam" id="PF00066">
    <property type="entry name" value="Notch"/>
    <property type="match status" value="1"/>
</dbReference>
<dbReference type="SUPFAM" id="SSF52058">
    <property type="entry name" value="L domain-like"/>
    <property type="match status" value="1"/>
</dbReference>
<name>A0A485K386_9STRA</name>
<dbReference type="AlphaFoldDB" id="A0A485K386"/>
<dbReference type="GO" id="GO:0031012">
    <property type="term" value="C:extracellular matrix"/>
    <property type="evidence" value="ECO:0007669"/>
    <property type="project" value="TreeGrafter"/>
</dbReference>
<feature type="transmembrane region" description="Helical" evidence="6">
    <location>
        <begin position="210"/>
        <end position="231"/>
    </location>
</feature>
<feature type="transmembrane region" description="Helical" evidence="6">
    <location>
        <begin position="269"/>
        <end position="288"/>
    </location>
</feature>
<feature type="transmembrane region" description="Helical" evidence="6">
    <location>
        <begin position="53"/>
        <end position="76"/>
    </location>
</feature>
<feature type="region of interest" description="Disordered" evidence="5">
    <location>
        <begin position="1"/>
        <end position="29"/>
    </location>
</feature>
<dbReference type="InterPro" id="IPR000800">
    <property type="entry name" value="Notch_dom"/>
</dbReference>
<evidence type="ECO:0000313" key="10">
    <source>
        <dbReference type="Proteomes" id="UP000332933"/>
    </source>
</evidence>
<keyword evidence="10" id="KW-1185">Reference proteome</keyword>